<reference evidence="8" key="1">
    <citation type="journal article" date="2019" name="Int. J. Syst. Evol. Microbiol.">
        <title>The Global Catalogue of Microorganisms (GCM) 10K type strain sequencing project: providing services to taxonomists for standard genome sequencing and annotation.</title>
        <authorList>
            <consortium name="The Broad Institute Genomics Platform"/>
            <consortium name="The Broad Institute Genome Sequencing Center for Infectious Disease"/>
            <person name="Wu L."/>
            <person name="Ma J."/>
        </authorList>
    </citation>
    <scope>NUCLEOTIDE SEQUENCE [LARGE SCALE GENOMIC DNA]</scope>
    <source>
        <strain evidence="8">JCM 16898</strain>
    </source>
</reference>
<dbReference type="Pfam" id="PF02913">
    <property type="entry name" value="FAD-oxidase_C"/>
    <property type="match status" value="1"/>
</dbReference>
<evidence type="ECO:0000256" key="2">
    <source>
        <dbReference type="ARBA" id="ARBA00022630"/>
    </source>
</evidence>
<feature type="region of interest" description="Disordered" evidence="5">
    <location>
        <begin position="246"/>
        <end position="273"/>
    </location>
</feature>
<evidence type="ECO:0000256" key="3">
    <source>
        <dbReference type="ARBA" id="ARBA00022827"/>
    </source>
</evidence>
<dbReference type="Gene3D" id="3.30.70.2740">
    <property type="match status" value="1"/>
</dbReference>
<keyword evidence="2" id="KW-0285">Flavoprotein</keyword>
<keyword evidence="4" id="KW-0560">Oxidoreductase</keyword>
<comment type="cofactor">
    <cofactor evidence="1">
        <name>FAD</name>
        <dbReference type="ChEBI" id="CHEBI:57692"/>
    </cofactor>
</comment>
<gene>
    <name evidence="7" type="ORF">GCM10022222_64110</name>
</gene>
<keyword evidence="8" id="KW-1185">Reference proteome</keyword>
<name>A0ABP6XT03_9PSEU</name>
<dbReference type="InterPro" id="IPR016164">
    <property type="entry name" value="FAD-linked_Oxase-like_C"/>
</dbReference>
<dbReference type="RefSeq" id="WP_344866563.1">
    <property type="nucleotide sequence ID" value="NZ_BAAAZN010000016.1"/>
</dbReference>
<evidence type="ECO:0000256" key="4">
    <source>
        <dbReference type="ARBA" id="ARBA00023002"/>
    </source>
</evidence>
<dbReference type="SUPFAM" id="SSF55103">
    <property type="entry name" value="FAD-linked oxidases, C-terminal domain"/>
    <property type="match status" value="1"/>
</dbReference>
<dbReference type="PANTHER" id="PTHR11748">
    <property type="entry name" value="D-LACTATE DEHYDROGENASE"/>
    <property type="match status" value="1"/>
</dbReference>
<evidence type="ECO:0000256" key="5">
    <source>
        <dbReference type="SAM" id="MobiDB-lite"/>
    </source>
</evidence>
<evidence type="ECO:0000313" key="7">
    <source>
        <dbReference type="EMBL" id="GAA3571161.1"/>
    </source>
</evidence>
<organism evidence="7 8">
    <name type="scientific">Amycolatopsis ultiminotia</name>
    <dbReference type="NCBI Taxonomy" id="543629"/>
    <lineage>
        <taxon>Bacteria</taxon>
        <taxon>Bacillati</taxon>
        <taxon>Actinomycetota</taxon>
        <taxon>Actinomycetes</taxon>
        <taxon>Pseudonocardiales</taxon>
        <taxon>Pseudonocardiaceae</taxon>
        <taxon>Amycolatopsis</taxon>
    </lineage>
</organism>
<accession>A0ABP6XT03</accession>
<dbReference type="EMBL" id="BAAAZN010000016">
    <property type="protein sequence ID" value="GAA3571161.1"/>
    <property type="molecule type" value="Genomic_DNA"/>
</dbReference>
<dbReference type="InterPro" id="IPR004113">
    <property type="entry name" value="FAD-bd_oxidored_4_C"/>
</dbReference>
<sequence>MARFPRQVSGYALEHLALEHRFDLARALVGSEGTCAVILSATLRLVTIPAARRLVVPGFTDACAAADAQPGLLALEGLDQTLTGVVTRATIRATIETLPPANTWLSAELGTTADGDEAWPGREDAAVPPDRLGSYLRGFTALLDQHGLSGPVYGHFGEGCLHVRIDFDFTTREGTEQFRALPTDAAKLKAAWDPGNKLNSGMILHPLDAGLRVSPARKSLPLATVLLFHAAGGDFAKATRPCVGVGKSRSGSPRDGAMCPSYRATGDERDSTRGRARTLYEMAQGEAVTGGWRSTEVRDALGLCLSCKGCSSD</sequence>
<evidence type="ECO:0000259" key="6">
    <source>
        <dbReference type="Pfam" id="PF02913"/>
    </source>
</evidence>
<keyword evidence="3" id="KW-0274">FAD</keyword>
<dbReference type="PANTHER" id="PTHR11748:SF119">
    <property type="entry name" value="D-2-HYDROXYGLUTARATE DEHYDROGENASE"/>
    <property type="match status" value="1"/>
</dbReference>
<comment type="caution">
    <text evidence="7">The sequence shown here is derived from an EMBL/GenBank/DDBJ whole genome shotgun (WGS) entry which is preliminary data.</text>
</comment>
<evidence type="ECO:0000256" key="1">
    <source>
        <dbReference type="ARBA" id="ARBA00001974"/>
    </source>
</evidence>
<evidence type="ECO:0000313" key="8">
    <source>
        <dbReference type="Proteomes" id="UP001500689"/>
    </source>
</evidence>
<dbReference type="Proteomes" id="UP001500689">
    <property type="component" value="Unassembled WGS sequence"/>
</dbReference>
<protein>
    <recommendedName>
        <fullName evidence="6">FAD-binding oxidoreductase/transferase type 4 C-terminal domain-containing protein</fullName>
    </recommendedName>
</protein>
<proteinExistence type="predicted"/>
<feature type="domain" description="FAD-binding oxidoreductase/transferase type 4 C-terminal" evidence="6">
    <location>
        <begin position="78"/>
        <end position="183"/>
    </location>
</feature>